<evidence type="ECO:0000313" key="4">
    <source>
        <dbReference type="EMBL" id="KAK7883797.1"/>
    </source>
</evidence>
<organism evidence="4 5">
    <name type="scientific">Mugilogobius chulae</name>
    <name type="common">yellowstripe goby</name>
    <dbReference type="NCBI Taxonomy" id="88201"/>
    <lineage>
        <taxon>Eukaryota</taxon>
        <taxon>Metazoa</taxon>
        <taxon>Chordata</taxon>
        <taxon>Craniata</taxon>
        <taxon>Vertebrata</taxon>
        <taxon>Euteleostomi</taxon>
        <taxon>Actinopterygii</taxon>
        <taxon>Neopterygii</taxon>
        <taxon>Teleostei</taxon>
        <taxon>Neoteleostei</taxon>
        <taxon>Acanthomorphata</taxon>
        <taxon>Gobiaria</taxon>
        <taxon>Gobiiformes</taxon>
        <taxon>Gobioidei</taxon>
        <taxon>Gobiidae</taxon>
        <taxon>Gobionellinae</taxon>
        <taxon>Mugilogobius</taxon>
    </lineage>
</organism>
<reference evidence="5" key="1">
    <citation type="submission" date="2024-04" db="EMBL/GenBank/DDBJ databases">
        <title>Salinicola lusitanus LLJ914,a marine bacterium isolated from the Okinawa Trough.</title>
        <authorList>
            <person name="Li J."/>
        </authorList>
    </citation>
    <scope>NUCLEOTIDE SEQUENCE [LARGE SCALE GENOMIC DNA]</scope>
</reference>
<name>A0AAW0N390_9GOBI</name>
<feature type="region of interest" description="Disordered" evidence="2">
    <location>
        <begin position="332"/>
        <end position="359"/>
    </location>
</feature>
<evidence type="ECO:0000256" key="3">
    <source>
        <dbReference type="SAM" id="SignalP"/>
    </source>
</evidence>
<protein>
    <submittedName>
        <fullName evidence="4">Uncharacterized protein</fullName>
    </submittedName>
</protein>
<feature type="region of interest" description="Disordered" evidence="2">
    <location>
        <begin position="167"/>
        <end position="189"/>
    </location>
</feature>
<comment type="caution">
    <text evidence="4">The sequence shown here is derived from an EMBL/GenBank/DDBJ whole genome shotgun (WGS) entry which is preliminary data.</text>
</comment>
<feature type="compositionally biased region" description="Basic and acidic residues" evidence="2">
    <location>
        <begin position="243"/>
        <end position="287"/>
    </location>
</feature>
<evidence type="ECO:0000256" key="2">
    <source>
        <dbReference type="SAM" id="MobiDB-lite"/>
    </source>
</evidence>
<feature type="region of interest" description="Disordered" evidence="2">
    <location>
        <begin position="243"/>
        <end position="292"/>
    </location>
</feature>
<evidence type="ECO:0000256" key="1">
    <source>
        <dbReference type="SAM" id="Coils"/>
    </source>
</evidence>
<feature type="chain" id="PRO_5043519432" evidence="3">
    <location>
        <begin position="18"/>
        <end position="447"/>
    </location>
</feature>
<feature type="compositionally biased region" description="Polar residues" evidence="2">
    <location>
        <begin position="167"/>
        <end position="181"/>
    </location>
</feature>
<feature type="region of interest" description="Disordered" evidence="2">
    <location>
        <begin position="389"/>
        <end position="417"/>
    </location>
</feature>
<keyword evidence="3" id="KW-0732">Signal</keyword>
<feature type="signal peptide" evidence="3">
    <location>
        <begin position="1"/>
        <end position="17"/>
    </location>
</feature>
<keyword evidence="1" id="KW-0175">Coiled coil</keyword>
<dbReference type="AlphaFoldDB" id="A0AAW0N390"/>
<accession>A0AAW0N390</accession>
<keyword evidence="5" id="KW-1185">Reference proteome</keyword>
<sequence>MENTLVFLLLLCSFSSAHDSSEEELHDFRTVLREMTAALAEHKVKIEHLQAFIKEQATKEKQSCEVGPLKEQLQKQAAKLEELEKQSSEVEEMKEQLQEQAAKFEELEKQSSEVKKMKEQLQELEKQSSEVRPMKEQLQEQAAKFEDLEKQSSEVEEMNEQLQGRYNSESPVLNMKTQGRDSSPGGELQQIGPLQLAASQLGQCQRIGASGSSSDLMFQSSRVVPLEQAAKLEMLEKQSSEVKKMKEQLQEQADKVEELEKQSSEVEEMKEQLQEQASKFEELEKQSSEVGPMKEQLQEQAAKLEEMEKQSNEVKTVKEQLQEQAAKFKELEKQSSEVGPMKEQLQGPSCLHSRTESRGQPRTELDFLMTLSSFFLSLSEMLLLQQTTRTGWQMPPQSRRRSSGVAPHSKRPESSQKVEPALAFPVQCISVVSPVQFIVQMNTQVLV</sequence>
<feature type="coiled-coil region" evidence="1">
    <location>
        <begin position="66"/>
        <end position="165"/>
    </location>
</feature>
<proteinExistence type="predicted"/>
<gene>
    <name evidence="4" type="ORF">WMY93_026920</name>
</gene>
<dbReference type="Proteomes" id="UP001460270">
    <property type="component" value="Unassembled WGS sequence"/>
</dbReference>
<evidence type="ECO:0000313" key="5">
    <source>
        <dbReference type="Proteomes" id="UP001460270"/>
    </source>
</evidence>
<dbReference type="EMBL" id="JBBPFD010000020">
    <property type="protein sequence ID" value="KAK7883797.1"/>
    <property type="molecule type" value="Genomic_DNA"/>
</dbReference>